<evidence type="ECO:0000256" key="1">
    <source>
        <dbReference type="SAM" id="SignalP"/>
    </source>
</evidence>
<protein>
    <submittedName>
        <fullName evidence="2">Uncharacterized protein</fullName>
    </submittedName>
</protein>
<sequence length="84" mass="8899">MYFLLSTLVATAQVLFIAGVQSQSYAPWLDGKCTVPVKSTTVNGFVQTDLVSTFETPGIPATKFWLNPVIENASSPTSGSGSNI</sequence>
<dbReference type="Proteomes" id="UP000664203">
    <property type="component" value="Unassembled WGS sequence"/>
</dbReference>
<comment type="caution">
    <text evidence="2">The sequence shown here is derived from an EMBL/GenBank/DDBJ whole genome shotgun (WGS) entry which is preliminary data.</text>
</comment>
<keyword evidence="3" id="KW-1185">Reference proteome</keyword>
<organism evidence="2 3">
    <name type="scientific">Alectoria fallacina</name>
    <dbReference type="NCBI Taxonomy" id="1903189"/>
    <lineage>
        <taxon>Eukaryota</taxon>
        <taxon>Fungi</taxon>
        <taxon>Dikarya</taxon>
        <taxon>Ascomycota</taxon>
        <taxon>Pezizomycotina</taxon>
        <taxon>Lecanoromycetes</taxon>
        <taxon>OSLEUM clade</taxon>
        <taxon>Lecanoromycetidae</taxon>
        <taxon>Lecanorales</taxon>
        <taxon>Lecanorineae</taxon>
        <taxon>Parmeliaceae</taxon>
        <taxon>Alectoria</taxon>
    </lineage>
</organism>
<gene>
    <name evidence="2" type="ORF">ALECFALPRED_001523</name>
</gene>
<feature type="chain" id="PRO_5034165334" evidence="1">
    <location>
        <begin position="23"/>
        <end position="84"/>
    </location>
</feature>
<keyword evidence="1" id="KW-0732">Signal</keyword>
<evidence type="ECO:0000313" key="2">
    <source>
        <dbReference type="EMBL" id="CAF9920431.1"/>
    </source>
</evidence>
<accession>A0A8H3F959</accession>
<feature type="signal peptide" evidence="1">
    <location>
        <begin position="1"/>
        <end position="22"/>
    </location>
</feature>
<name>A0A8H3F959_9LECA</name>
<dbReference type="AlphaFoldDB" id="A0A8H3F959"/>
<proteinExistence type="predicted"/>
<dbReference type="EMBL" id="CAJPDR010000136">
    <property type="protein sequence ID" value="CAF9920431.1"/>
    <property type="molecule type" value="Genomic_DNA"/>
</dbReference>
<reference evidence="2" key="1">
    <citation type="submission" date="2021-03" db="EMBL/GenBank/DDBJ databases">
        <authorList>
            <person name="Tagirdzhanova G."/>
        </authorList>
    </citation>
    <scope>NUCLEOTIDE SEQUENCE</scope>
</reference>
<evidence type="ECO:0000313" key="3">
    <source>
        <dbReference type="Proteomes" id="UP000664203"/>
    </source>
</evidence>